<dbReference type="Proteomes" id="UP000185669">
    <property type="component" value="Unassembled WGS sequence"/>
</dbReference>
<proteinExistence type="predicted"/>
<dbReference type="InterPro" id="IPR056906">
    <property type="entry name" value="ORF2/G2P_dom"/>
</dbReference>
<gene>
    <name evidence="3" type="ORF">SAMN05421834_13719</name>
</gene>
<evidence type="ECO:0000313" key="4">
    <source>
        <dbReference type="Proteomes" id="UP000185669"/>
    </source>
</evidence>
<dbReference type="EMBL" id="FTNC01000037">
    <property type="protein sequence ID" value="SIR56772.1"/>
    <property type="molecule type" value="Genomic_DNA"/>
</dbReference>
<keyword evidence="4" id="KW-1185">Reference proteome</keyword>
<name>A0A1N7BZN5_9FIRM</name>
<evidence type="ECO:0000313" key="3">
    <source>
        <dbReference type="EMBL" id="SIR56772.1"/>
    </source>
</evidence>
<dbReference type="AlphaFoldDB" id="A0A1N7BZN5"/>
<organism evidence="3 4">
    <name type="scientific">Halanaerobium kushneri</name>
    <dbReference type="NCBI Taxonomy" id="56779"/>
    <lineage>
        <taxon>Bacteria</taxon>
        <taxon>Bacillati</taxon>
        <taxon>Bacillota</taxon>
        <taxon>Clostridia</taxon>
        <taxon>Halanaerobiales</taxon>
        <taxon>Halanaerobiaceae</taxon>
        <taxon>Halanaerobium</taxon>
    </lineage>
</organism>
<dbReference type="RefSeq" id="WP_076546165.1">
    <property type="nucleotide sequence ID" value="NZ_FTNC01000037.1"/>
</dbReference>
<feature type="domain" description="Replication-associated protein ORF2/G2P" evidence="2">
    <location>
        <begin position="226"/>
        <end position="302"/>
    </location>
</feature>
<accession>A0A1N7BZN5</accession>
<feature type="region of interest" description="Disordered" evidence="1">
    <location>
        <begin position="56"/>
        <end position="85"/>
    </location>
</feature>
<dbReference type="Pfam" id="PF23343">
    <property type="entry name" value="REP_ORF2-G2P"/>
    <property type="match status" value="1"/>
</dbReference>
<sequence length="447" mass="52287">MIQTAEIKKLKNKDLSFTEVLEEINTDFNPNYDESVVVAGSYVEIKKYADSIFKGNSKTNKKTPENKDALNSPSKKKSGYTRSEGISRANRIRKNKIKYTSRANADDLNKFVTLDFGTKDYFSLITGDSKSNCEHELSRAELEKLRGIKDLTTCNDNHPEKLNENEDDFREKAVEILTKKSDTIRSEVDKYVKENYSKNRYKTEFNREIPRRLNSLISNCDPNDLTEAKKEFAAFSKRIRESWPTLFKGSDFKYFAVIDIQKGTRHFHFHLIANFNDIPQAELQKLWNNGTVTISKIYKSGNIFYFNKDSNINKSESKLTHYMTKKIEQNSKDPRCKGKQMTIPSNGLKRFHKITNSTLITMIYKYFKRYSIEPKWSNDIKSEKAYGKDFQISKFELPDFELFEDIETISERIIETLLELNKEEITREDYYNAMYEIVHSQSRQKAS</sequence>
<evidence type="ECO:0000256" key="1">
    <source>
        <dbReference type="SAM" id="MobiDB-lite"/>
    </source>
</evidence>
<dbReference type="OrthoDB" id="1733540at2"/>
<evidence type="ECO:0000259" key="2">
    <source>
        <dbReference type="Pfam" id="PF23343"/>
    </source>
</evidence>
<protein>
    <recommendedName>
        <fullName evidence="2">Replication-associated protein ORF2/G2P domain-containing protein</fullName>
    </recommendedName>
</protein>
<reference evidence="4" key="1">
    <citation type="submission" date="2017-01" db="EMBL/GenBank/DDBJ databases">
        <authorList>
            <person name="Varghese N."/>
            <person name="Submissions S."/>
        </authorList>
    </citation>
    <scope>NUCLEOTIDE SEQUENCE [LARGE SCALE GENOMIC DNA]</scope>
    <source>
        <strain evidence="4">ATCC 700103</strain>
    </source>
</reference>